<feature type="compositionally biased region" description="Basic and acidic residues" evidence="5">
    <location>
        <begin position="84"/>
        <end position="100"/>
    </location>
</feature>
<evidence type="ECO:0000256" key="2">
    <source>
        <dbReference type="ARBA" id="ARBA00022553"/>
    </source>
</evidence>
<dbReference type="InterPro" id="IPR001606">
    <property type="entry name" value="ARID_dom"/>
</dbReference>
<feature type="compositionally biased region" description="Low complexity" evidence="5">
    <location>
        <begin position="606"/>
        <end position="616"/>
    </location>
</feature>
<dbReference type="SUPFAM" id="SSF46774">
    <property type="entry name" value="ARID-like"/>
    <property type="match status" value="1"/>
</dbReference>
<keyword evidence="8" id="KW-1185">Reference proteome</keyword>
<dbReference type="GO" id="GO:0006325">
    <property type="term" value="P:chromatin organization"/>
    <property type="evidence" value="ECO:0007669"/>
    <property type="project" value="UniProtKB-KW"/>
</dbReference>
<feature type="domain" description="ARID" evidence="6">
    <location>
        <begin position="435"/>
        <end position="526"/>
    </location>
</feature>
<feature type="compositionally biased region" description="Polar residues" evidence="5">
    <location>
        <begin position="1146"/>
        <end position="1157"/>
    </location>
</feature>
<evidence type="ECO:0000256" key="1">
    <source>
        <dbReference type="ARBA" id="ARBA00004123"/>
    </source>
</evidence>
<dbReference type="Gene3D" id="1.25.10.10">
    <property type="entry name" value="Leucine-rich Repeat Variant"/>
    <property type="match status" value="1"/>
</dbReference>
<feature type="compositionally biased region" description="Low complexity" evidence="5">
    <location>
        <begin position="549"/>
        <end position="560"/>
    </location>
</feature>
<accession>A0ABD2XHX7</accession>
<dbReference type="PANTHER" id="PTHR12656:SF5">
    <property type="entry name" value="TRITHORAX GROUP PROTEIN OSA"/>
    <property type="match status" value="1"/>
</dbReference>
<dbReference type="Pfam" id="PF12031">
    <property type="entry name" value="BAF250_C"/>
    <property type="match status" value="1"/>
</dbReference>
<comment type="caution">
    <text evidence="7">The sequence shown here is derived from an EMBL/GenBank/DDBJ whole genome shotgun (WGS) entry which is preliminary data.</text>
</comment>
<dbReference type="Gene3D" id="1.10.150.60">
    <property type="entry name" value="ARID DNA-binding domain"/>
    <property type="match status" value="1"/>
</dbReference>
<keyword evidence="3" id="KW-0156">Chromatin regulator</keyword>
<dbReference type="Pfam" id="PF01388">
    <property type="entry name" value="ARID"/>
    <property type="match status" value="1"/>
</dbReference>
<reference evidence="7 8" key="1">
    <citation type="journal article" date="2024" name="bioRxiv">
        <title>A reference genome for Trichogramma kaykai: A tiny desert-dwelling parasitoid wasp with competing sex-ratio distorters.</title>
        <authorList>
            <person name="Culotta J."/>
            <person name="Lindsey A.R."/>
        </authorList>
    </citation>
    <scope>NUCLEOTIDE SEQUENCE [LARGE SCALE GENOMIC DNA]</scope>
    <source>
        <strain evidence="7 8">KSX58</strain>
    </source>
</reference>
<dbReference type="InterPro" id="IPR011989">
    <property type="entry name" value="ARM-like"/>
</dbReference>
<dbReference type="SUPFAM" id="SSF48371">
    <property type="entry name" value="ARM repeat"/>
    <property type="match status" value="1"/>
</dbReference>
<feature type="compositionally biased region" description="Basic and acidic residues" evidence="5">
    <location>
        <begin position="1241"/>
        <end position="1256"/>
    </location>
</feature>
<feature type="compositionally biased region" description="Basic and acidic residues" evidence="5">
    <location>
        <begin position="1200"/>
        <end position="1224"/>
    </location>
</feature>
<proteinExistence type="predicted"/>
<feature type="region of interest" description="Disordered" evidence="5">
    <location>
        <begin position="695"/>
        <end position="738"/>
    </location>
</feature>
<feature type="compositionally biased region" description="Basic and acidic residues" evidence="5">
    <location>
        <begin position="1136"/>
        <end position="1145"/>
    </location>
</feature>
<feature type="compositionally biased region" description="Low complexity" evidence="5">
    <location>
        <begin position="718"/>
        <end position="729"/>
    </location>
</feature>
<feature type="compositionally biased region" description="Polar residues" evidence="5">
    <location>
        <begin position="46"/>
        <end position="57"/>
    </location>
</feature>
<comment type="subcellular location">
    <subcellularLocation>
        <location evidence="1">Nucleus</location>
    </subcellularLocation>
</comment>
<feature type="compositionally biased region" description="Low complexity" evidence="5">
    <location>
        <begin position="1258"/>
        <end position="1270"/>
    </location>
</feature>
<sequence length="1627" mass="181852">MSQFHAEDVNVNPSCDVQSSRDIHQNPGTPQQDIIDKPDSQDLPIRSNNSFSNQIHTEYSEEYVSKNNEFNKKPTEYAVNKSTESFHNRQLSENDRTRNNDIEENYNIPKMEPRHGHPSVPLPFPGQSRMIPGQGMAQTPGPTPTLNQLLQSSSPVHRIHSNYSSTLGPESYQQPWAVQRPTTVSSLYSQPCQRPPQTSSPRLHNQGVTSSPTASSYPGFNQRFSAPIRPHAPYSHHQVNTYNLNSGPSTNLFQEQRTWNQGSNPSIQGPMANSIASTSNSPQRSMSRSPAPPPSSPQPSSQQQELSGQNSNDSSSGPAGPTTPNSQTMRPTPSPTGSTGSRSMSPAVVSTEESPYTPKSRKDLIMFHNHPCPPQSTVASTPAGINTMHEEYSDIHNPNWPRPPASPMYSSHVTQDPYRSKKADSLSKLYEMDDSVERRAWLDKLISFMEERRTPITSCPTISKNPLDLFRLYIYVKERGGFIEVTKNKTWKDIAGLLGIGASSSAAYTLRKHYTKHLLAYECHFDRGGVDPQPIINQVEAGTKKKGSKTTSSIPSPGSSNSQDSYPAGNSNSSLDAFANFQNSYTGNSTAASSTDYNPHSPRPPSQSSASSHHVIQQQPYANPPAFTNYSQDQYIRSQNVAASQQNEFIQPYSSRPHYSSYSTDLERNYNVSSTSTNSSTSQDIFNRYGGNQQHTVRNAYSPGVQPHNSSIPHSVAPPQSTSQIQPTQGGPFTSSQDYYRADQTYNSNLGSSIFANPAGVNKNMPPPALGPQTPRRHPDFVKDQQYPIYTQPRSSYTGWPGGNNQFNSGSSVRMQYPNTQTQLQSNPPHQQVPPTQIVTMSTISPAINSNSQYSWNNQQNIRSLSQSISSLHSPPLWDNRCAPSPSLYTSSNMNQNQFGMGPQNNHQSLTKREVAFPMESVESVTPLSYKRRKLLRSDIPPVEAWRIMMALRSGLLAESCWALDVLNVLLFDDSSVQYFGLSSLPGLLDILLEHFSRSLSDMFENEEDQTNCSNTETDLCKSIIDLGIVSAPDDLDRSMKIISSTNYSLLSRKGKPVKIIPRNDDIFISDSQRLWDHQAYDADAEPWHIDTNSINYIITFFEAQMKNRHSKEYSEYSKQSNVDTKLKLNGSSNNNHEEMHKTTEKPSFQSGSFSKVSEITSEELKNTQENKKKKMKNLNQVLFRITKTPLKPTESSSIKLEDENSIEKNSESQDSEKQVEKTNDSSPDNIGQTPKSETQSNKKDCEEIKNVRDSDVEVSNESSSNKSESQLNLNIRDPAGTLKRKQLNDYEDESYSKDEASLYLVSELQDKIARRCVCLSTILRNLSFIPGNEMEFAKNITFLSMFGKLLLLHHDHPIRIQKTRNYDREEDADFTDSCSSLQIGNEWWWDFLCHIRENFLVIASNIAGYLDLSLYPEEVSRPILDGLLHWSICPAAHGQDPFPTVNNNSTLSPQRLALEALCKLCVTDSNVDLVVATPPFSRLQKLCCVLSRFLCRSEEQVLREFSVNLLYFLSSADSGVTRTIALQTPCIGLLVSFIEQAENTALNVANQHGITALRENPESMGTSLDMLRRAAGTLLNLSKHPDNRPLLFQHETRLLALVMSQILDQQVAAIIARVLFQCSRMT</sequence>
<name>A0ABD2XHX7_9HYME</name>
<evidence type="ECO:0000256" key="5">
    <source>
        <dbReference type="SAM" id="MobiDB-lite"/>
    </source>
</evidence>
<dbReference type="Proteomes" id="UP001627154">
    <property type="component" value="Unassembled WGS sequence"/>
</dbReference>
<dbReference type="InterPro" id="IPR033388">
    <property type="entry name" value="BAF250_C"/>
</dbReference>
<dbReference type="InterPro" id="IPR021906">
    <property type="entry name" value="BAF250/Osa"/>
</dbReference>
<evidence type="ECO:0000259" key="6">
    <source>
        <dbReference type="PROSITE" id="PS51011"/>
    </source>
</evidence>
<keyword evidence="2" id="KW-0597">Phosphoprotein</keyword>
<feature type="region of interest" description="Disordered" evidence="5">
    <location>
        <begin position="541"/>
        <end position="573"/>
    </location>
</feature>
<feature type="compositionally biased region" description="Polar residues" evidence="5">
    <location>
        <begin position="305"/>
        <end position="327"/>
    </location>
</feature>
<evidence type="ECO:0000313" key="7">
    <source>
        <dbReference type="EMBL" id="KAL3404724.1"/>
    </source>
</evidence>
<feature type="region of interest" description="Disordered" evidence="5">
    <location>
        <begin position="1192"/>
        <end position="1278"/>
    </location>
</feature>
<dbReference type="EMBL" id="JBJJXI010000023">
    <property type="protein sequence ID" value="KAL3404724.1"/>
    <property type="molecule type" value="Genomic_DNA"/>
</dbReference>
<dbReference type="PANTHER" id="PTHR12656">
    <property type="entry name" value="BRG-1 ASSOCIATED FACTOR 250 BAF250"/>
    <property type="match status" value="1"/>
</dbReference>
<feature type="region of interest" description="Disordered" evidence="5">
    <location>
        <begin position="751"/>
        <end position="780"/>
    </location>
</feature>
<dbReference type="InterPro" id="IPR016024">
    <property type="entry name" value="ARM-type_fold"/>
</dbReference>
<feature type="compositionally biased region" description="Polar residues" evidence="5">
    <location>
        <begin position="237"/>
        <end position="267"/>
    </location>
</feature>
<feature type="compositionally biased region" description="Polar residues" evidence="5">
    <location>
        <begin position="1117"/>
        <end position="1135"/>
    </location>
</feature>
<gene>
    <name evidence="7" type="ORF">TKK_002763</name>
</gene>
<dbReference type="PROSITE" id="PS51011">
    <property type="entry name" value="ARID"/>
    <property type="match status" value="1"/>
</dbReference>
<feature type="compositionally biased region" description="Polar residues" evidence="5">
    <location>
        <begin position="187"/>
        <end position="224"/>
    </location>
</feature>
<dbReference type="SMART" id="SM00501">
    <property type="entry name" value="BRIGHT"/>
    <property type="match status" value="1"/>
</dbReference>
<evidence type="ECO:0000256" key="4">
    <source>
        <dbReference type="ARBA" id="ARBA00023242"/>
    </source>
</evidence>
<evidence type="ECO:0000256" key="3">
    <source>
        <dbReference type="ARBA" id="ARBA00022853"/>
    </source>
</evidence>
<feature type="compositionally biased region" description="Polar residues" evidence="5">
    <location>
        <begin position="589"/>
        <end position="598"/>
    </location>
</feature>
<feature type="region of interest" description="Disordered" evidence="5">
    <location>
        <begin position="187"/>
        <end position="358"/>
    </location>
</feature>
<dbReference type="CDD" id="cd16865">
    <property type="entry name" value="ARID_ARID1A-like"/>
    <property type="match status" value="1"/>
</dbReference>
<dbReference type="GO" id="GO:0005634">
    <property type="term" value="C:nucleus"/>
    <property type="evidence" value="ECO:0007669"/>
    <property type="project" value="UniProtKB-SubCell"/>
</dbReference>
<organism evidence="7 8">
    <name type="scientific">Trichogramma kaykai</name>
    <dbReference type="NCBI Taxonomy" id="54128"/>
    <lineage>
        <taxon>Eukaryota</taxon>
        <taxon>Metazoa</taxon>
        <taxon>Ecdysozoa</taxon>
        <taxon>Arthropoda</taxon>
        <taxon>Hexapoda</taxon>
        <taxon>Insecta</taxon>
        <taxon>Pterygota</taxon>
        <taxon>Neoptera</taxon>
        <taxon>Endopterygota</taxon>
        <taxon>Hymenoptera</taxon>
        <taxon>Apocrita</taxon>
        <taxon>Proctotrupomorpha</taxon>
        <taxon>Chalcidoidea</taxon>
        <taxon>Trichogrammatidae</taxon>
        <taxon>Trichogramma</taxon>
    </lineage>
</organism>
<feature type="compositionally biased region" description="Polar residues" evidence="5">
    <location>
        <begin position="561"/>
        <end position="573"/>
    </location>
</feature>
<feature type="compositionally biased region" description="Low complexity" evidence="5">
    <location>
        <begin position="328"/>
        <end position="346"/>
    </location>
</feature>
<evidence type="ECO:0000313" key="8">
    <source>
        <dbReference type="Proteomes" id="UP001627154"/>
    </source>
</evidence>
<feature type="compositionally biased region" description="Polar residues" evidence="5">
    <location>
        <begin position="1225"/>
        <end position="1240"/>
    </location>
</feature>
<feature type="region of interest" description="Disordered" evidence="5">
    <location>
        <begin position="1113"/>
        <end position="1157"/>
    </location>
</feature>
<protein>
    <recommendedName>
        <fullName evidence="6">ARID domain-containing protein</fullName>
    </recommendedName>
</protein>
<feature type="region of interest" description="Disordered" evidence="5">
    <location>
        <begin position="1"/>
        <end position="100"/>
    </location>
</feature>
<dbReference type="InterPro" id="IPR036431">
    <property type="entry name" value="ARID_dom_sf"/>
</dbReference>
<feature type="region of interest" description="Disordered" evidence="5">
    <location>
        <begin position="589"/>
        <end position="616"/>
    </location>
</feature>
<keyword evidence="4" id="KW-0539">Nucleus</keyword>
<dbReference type="SMART" id="SM01014">
    <property type="entry name" value="ARID"/>
    <property type="match status" value="1"/>
</dbReference>